<evidence type="ECO:0000256" key="4">
    <source>
        <dbReference type="ARBA" id="ARBA00022692"/>
    </source>
</evidence>
<evidence type="ECO:0000313" key="11">
    <source>
        <dbReference type="Proteomes" id="UP000597989"/>
    </source>
</evidence>
<evidence type="ECO:0000313" key="12">
    <source>
        <dbReference type="Proteomes" id="UP001500220"/>
    </source>
</evidence>
<dbReference type="PANTHER" id="PTHR43045:SF1">
    <property type="entry name" value="SHIKIMATE TRANSPORTER"/>
    <property type="match status" value="1"/>
</dbReference>
<keyword evidence="12" id="KW-1185">Reference proteome</keyword>
<evidence type="ECO:0000256" key="3">
    <source>
        <dbReference type="ARBA" id="ARBA00022475"/>
    </source>
</evidence>
<dbReference type="Proteomes" id="UP000597989">
    <property type="component" value="Unassembled WGS sequence"/>
</dbReference>
<accession>A0A917NK56</accession>
<evidence type="ECO:0000256" key="5">
    <source>
        <dbReference type="ARBA" id="ARBA00022989"/>
    </source>
</evidence>
<evidence type="ECO:0000259" key="8">
    <source>
        <dbReference type="PROSITE" id="PS50850"/>
    </source>
</evidence>
<evidence type="ECO:0000256" key="2">
    <source>
        <dbReference type="ARBA" id="ARBA00022448"/>
    </source>
</evidence>
<organism evidence="10 11">
    <name type="scientific">Saccharopolyspora thermophila</name>
    <dbReference type="NCBI Taxonomy" id="89367"/>
    <lineage>
        <taxon>Bacteria</taxon>
        <taxon>Bacillati</taxon>
        <taxon>Actinomycetota</taxon>
        <taxon>Actinomycetes</taxon>
        <taxon>Pseudonocardiales</taxon>
        <taxon>Pseudonocardiaceae</taxon>
        <taxon>Saccharopolyspora</taxon>
    </lineage>
</organism>
<name>A0A917NK56_9PSEU</name>
<dbReference type="SUPFAM" id="SSF103473">
    <property type="entry name" value="MFS general substrate transporter"/>
    <property type="match status" value="1"/>
</dbReference>
<dbReference type="Pfam" id="PF07690">
    <property type="entry name" value="MFS_1"/>
    <property type="match status" value="1"/>
</dbReference>
<dbReference type="EMBL" id="BAAAHC010000007">
    <property type="protein sequence ID" value="GAA0516246.1"/>
    <property type="molecule type" value="Genomic_DNA"/>
</dbReference>
<dbReference type="AlphaFoldDB" id="A0A917NK56"/>
<keyword evidence="2" id="KW-0813">Transport</keyword>
<dbReference type="GO" id="GO:0005886">
    <property type="term" value="C:plasma membrane"/>
    <property type="evidence" value="ECO:0007669"/>
    <property type="project" value="UniProtKB-SubCell"/>
</dbReference>
<evidence type="ECO:0000313" key="10">
    <source>
        <dbReference type="EMBL" id="GGJ03836.1"/>
    </source>
</evidence>
<keyword evidence="6 7" id="KW-0472">Membrane</keyword>
<keyword evidence="4 7" id="KW-0812">Transmembrane</keyword>
<evidence type="ECO:0000256" key="7">
    <source>
        <dbReference type="SAM" id="Phobius"/>
    </source>
</evidence>
<reference evidence="10" key="3">
    <citation type="submission" date="2020-09" db="EMBL/GenBank/DDBJ databases">
        <authorList>
            <person name="Sun Q."/>
            <person name="Zhou Y."/>
        </authorList>
    </citation>
    <scope>NUCLEOTIDE SEQUENCE</scope>
    <source>
        <strain evidence="10">CGMCC 4.7206</strain>
    </source>
</reference>
<dbReference type="InterPro" id="IPR036259">
    <property type="entry name" value="MFS_trans_sf"/>
</dbReference>
<dbReference type="InterPro" id="IPR020846">
    <property type="entry name" value="MFS_dom"/>
</dbReference>
<feature type="transmembrane region" description="Helical" evidence="7">
    <location>
        <begin position="56"/>
        <end position="81"/>
    </location>
</feature>
<dbReference type="Proteomes" id="UP001500220">
    <property type="component" value="Unassembled WGS sequence"/>
</dbReference>
<reference evidence="9 12" key="2">
    <citation type="journal article" date="2019" name="Int. J. Syst. Evol. Microbiol.">
        <title>The Global Catalogue of Microorganisms (GCM) 10K type strain sequencing project: providing services to taxonomists for standard genome sequencing and annotation.</title>
        <authorList>
            <consortium name="The Broad Institute Genomics Platform"/>
            <consortium name="The Broad Institute Genome Sequencing Center for Infectious Disease"/>
            <person name="Wu L."/>
            <person name="Ma J."/>
        </authorList>
    </citation>
    <scope>NUCLEOTIDE SEQUENCE [LARGE SCALE GENOMIC DNA]</scope>
    <source>
        <strain evidence="9 12">JCM 10664</strain>
    </source>
</reference>
<feature type="domain" description="Major facilitator superfamily (MFS) profile" evidence="8">
    <location>
        <begin position="1"/>
        <end position="145"/>
    </location>
</feature>
<keyword evidence="3" id="KW-1003">Cell membrane</keyword>
<gene>
    <name evidence="9" type="ORF">GCM10009545_17930</name>
    <name evidence="10" type="ORF">GCM10011581_46110</name>
</gene>
<evidence type="ECO:0000256" key="1">
    <source>
        <dbReference type="ARBA" id="ARBA00004651"/>
    </source>
</evidence>
<dbReference type="PROSITE" id="PS50850">
    <property type="entry name" value="MFS"/>
    <property type="match status" value="1"/>
</dbReference>
<dbReference type="PANTHER" id="PTHR43045">
    <property type="entry name" value="SHIKIMATE TRANSPORTER"/>
    <property type="match status" value="1"/>
</dbReference>
<reference evidence="9" key="4">
    <citation type="submission" date="2023-12" db="EMBL/GenBank/DDBJ databases">
        <authorList>
            <person name="Sun Q."/>
            <person name="Inoue M."/>
        </authorList>
    </citation>
    <scope>NUCLEOTIDE SEQUENCE</scope>
    <source>
        <strain evidence="9">JCM 10664</strain>
    </source>
</reference>
<feature type="transmembrane region" description="Helical" evidence="7">
    <location>
        <begin position="126"/>
        <end position="144"/>
    </location>
</feature>
<dbReference type="Gene3D" id="1.20.1250.20">
    <property type="entry name" value="MFS general substrate transporter like domains"/>
    <property type="match status" value="1"/>
</dbReference>
<reference evidence="10 11" key="1">
    <citation type="journal article" date="2014" name="Int. J. Syst. Evol. Microbiol.">
        <title>Complete genome sequence of Corynebacterium casei LMG S-19264T (=DSM 44701T), isolated from a smear-ripened cheese.</title>
        <authorList>
            <consortium name="US DOE Joint Genome Institute (JGI-PGF)"/>
            <person name="Walter F."/>
            <person name="Albersmeier A."/>
            <person name="Kalinowski J."/>
            <person name="Ruckert C."/>
        </authorList>
    </citation>
    <scope>NUCLEOTIDE SEQUENCE [LARGE SCALE GENOMIC DNA]</scope>
    <source>
        <strain evidence="10 11">CGMCC 4.7206</strain>
    </source>
</reference>
<protein>
    <recommendedName>
        <fullName evidence="8">Major facilitator superfamily (MFS) profile domain-containing protein</fullName>
    </recommendedName>
</protein>
<sequence length="159" mass="16358">MLLGSLCGSAAQIAGILLFSHLSDRLGRTRVMLGGGIFLAVYAFPMFWLLNTANPALIVLAMTFGYAGSAAVFGPMAAFCAELFTTNVRYTGVSLGYQGGSVLGGGLSPLLATSLLTLSGGASWPIAAYLVVGALITVTCLIITGDPTRWAREPEPAPA</sequence>
<feature type="transmembrane region" description="Helical" evidence="7">
    <location>
        <begin position="31"/>
        <end position="50"/>
    </location>
</feature>
<dbReference type="EMBL" id="BMMT01000022">
    <property type="protein sequence ID" value="GGJ03836.1"/>
    <property type="molecule type" value="Genomic_DNA"/>
</dbReference>
<keyword evidence="5 7" id="KW-1133">Transmembrane helix</keyword>
<comment type="subcellular location">
    <subcellularLocation>
        <location evidence="1">Cell membrane</location>
        <topology evidence="1">Multi-pass membrane protein</topology>
    </subcellularLocation>
</comment>
<evidence type="ECO:0000256" key="6">
    <source>
        <dbReference type="ARBA" id="ARBA00023136"/>
    </source>
</evidence>
<dbReference type="GO" id="GO:0022857">
    <property type="term" value="F:transmembrane transporter activity"/>
    <property type="evidence" value="ECO:0007669"/>
    <property type="project" value="InterPro"/>
</dbReference>
<proteinExistence type="predicted"/>
<feature type="transmembrane region" description="Helical" evidence="7">
    <location>
        <begin position="102"/>
        <end position="120"/>
    </location>
</feature>
<dbReference type="InterPro" id="IPR011701">
    <property type="entry name" value="MFS"/>
</dbReference>
<comment type="caution">
    <text evidence="10">The sequence shown here is derived from an EMBL/GenBank/DDBJ whole genome shotgun (WGS) entry which is preliminary data.</text>
</comment>
<evidence type="ECO:0000313" key="9">
    <source>
        <dbReference type="EMBL" id="GAA0516246.1"/>
    </source>
</evidence>